<accession>A0A7C4ZI25</accession>
<reference evidence="1" key="1">
    <citation type="journal article" date="2020" name="mSystems">
        <title>Genome- and Community-Level Interaction Insights into Carbon Utilization and Element Cycling Functions of Hydrothermarchaeota in Hydrothermal Sediment.</title>
        <authorList>
            <person name="Zhou Z."/>
            <person name="Liu Y."/>
            <person name="Xu W."/>
            <person name="Pan J."/>
            <person name="Luo Z.H."/>
            <person name="Li M."/>
        </authorList>
    </citation>
    <scope>NUCLEOTIDE SEQUENCE [LARGE SCALE GENOMIC DNA]</scope>
    <source>
        <strain evidence="1">HyVt-570</strain>
    </source>
</reference>
<sequence length="135" mass="15152">MKSESRTRHKRSSRYQRLAALFGGPLGVALIGRPDLAGAFDRALQSCPGHESLICRATGGVPRVCFVQKMEQLAASAARGGERRREWERSFIETEVMHCLATFERTFPPELVPVLEYAKSEIEEDLAYLTREVAQ</sequence>
<dbReference type="Proteomes" id="UP000885759">
    <property type="component" value="Unassembled WGS sequence"/>
</dbReference>
<evidence type="ECO:0000313" key="1">
    <source>
        <dbReference type="EMBL" id="HGY10159.1"/>
    </source>
</evidence>
<proteinExistence type="predicted"/>
<dbReference type="EMBL" id="DRPZ01000229">
    <property type="protein sequence ID" value="HGY10159.1"/>
    <property type="molecule type" value="Genomic_DNA"/>
</dbReference>
<comment type="caution">
    <text evidence="1">The sequence shown here is derived from an EMBL/GenBank/DDBJ whole genome shotgun (WGS) entry which is preliminary data.</text>
</comment>
<dbReference type="AlphaFoldDB" id="A0A7C4ZI25"/>
<organism evidence="1">
    <name type="scientific">Oceanithermus profundus</name>
    <dbReference type="NCBI Taxonomy" id="187137"/>
    <lineage>
        <taxon>Bacteria</taxon>
        <taxon>Thermotogati</taxon>
        <taxon>Deinococcota</taxon>
        <taxon>Deinococci</taxon>
        <taxon>Thermales</taxon>
        <taxon>Thermaceae</taxon>
        <taxon>Oceanithermus</taxon>
    </lineage>
</organism>
<gene>
    <name evidence="1" type="ORF">ENK37_08945</name>
</gene>
<protein>
    <submittedName>
        <fullName evidence="1">Uncharacterized protein</fullName>
    </submittedName>
</protein>
<name>A0A7C4ZI25_9DEIN</name>